<reference evidence="3" key="1">
    <citation type="submission" date="2016-06" db="EMBL/GenBank/DDBJ databases">
        <authorList>
            <person name="Toshchakov V.S."/>
        </authorList>
    </citation>
    <scope>NUCLEOTIDE SEQUENCE [LARGE SCALE GENOMIC DNA]</scope>
    <source>
        <strain>PM4 (JCM 30641</strain>
        <strain evidence="3">\VKM B-2940)</strain>
    </source>
</reference>
<protein>
    <submittedName>
        <fullName evidence="2">Zn ribbon protein</fullName>
    </submittedName>
</protein>
<gene>
    <name evidence="2" type="ORF">CPM_0986</name>
</gene>
<keyword evidence="3" id="KW-1185">Reference proteome</keyword>
<evidence type="ECO:0000313" key="2">
    <source>
        <dbReference type="EMBL" id="SJK84822.1"/>
    </source>
</evidence>
<dbReference type="AlphaFoldDB" id="A0A1R4A799"/>
<organism evidence="2 3">
    <name type="scientific">Cuniculiplasma divulgatum</name>
    <dbReference type="NCBI Taxonomy" id="1673428"/>
    <lineage>
        <taxon>Archaea</taxon>
        <taxon>Methanobacteriati</taxon>
        <taxon>Thermoplasmatota</taxon>
        <taxon>Thermoplasmata</taxon>
        <taxon>Thermoplasmatales</taxon>
        <taxon>Cuniculiplasmataceae</taxon>
        <taxon>Cuniculiplasma</taxon>
    </lineage>
</organism>
<dbReference type="EMBL" id="LT719092">
    <property type="protein sequence ID" value="SJK84822.1"/>
    <property type="molecule type" value="Genomic_DNA"/>
</dbReference>
<evidence type="ECO:0000259" key="1">
    <source>
        <dbReference type="Pfam" id="PF13240"/>
    </source>
</evidence>
<name>A0A1R4A799_9ARCH</name>
<dbReference type="KEGG" id="cdiv:CPM_0986"/>
<feature type="domain" description="Zinc-ribbon" evidence="1">
    <location>
        <begin position="27"/>
        <end position="48"/>
    </location>
</feature>
<evidence type="ECO:0000313" key="3">
    <source>
        <dbReference type="Proteomes" id="UP000187822"/>
    </source>
</evidence>
<proteinExistence type="predicted"/>
<accession>A0A1R4A799</accession>
<dbReference type="Proteomes" id="UP000187822">
    <property type="component" value="Chromosome I"/>
</dbReference>
<sequence length="242" mass="26432">MRTSRSSFHKITQNIFICQNEYSNMVKCTSCGAEIRDGSSFCSKCGAAQPTGMAGNQSSTAITGDHFKTMGRMGVLSHGLELVIENDHGTIGSVAFSGGLVGEFVANFQLIDPQGNMLLRTQHNKPKKLISTFKNYTILDSNGTEIGQMDIHTRKATIRGQNGQEYEATENIGGRDIKISSNGTLVGEIKHHLESKYFEGKILGDIPAEIFVTYLLYRTMEHAVTSSDFMGGQGMNGLGFRM</sequence>
<dbReference type="InterPro" id="IPR026870">
    <property type="entry name" value="Zinc_ribbon_dom"/>
</dbReference>
<dbReference type="Pfam" id="PF13240">
    <property type="entry name" value="Zn_Ribbon_1"/>
    <property type="match status" value="1"/>
</dbReference>